<proteinExistence type="predicted"/>
<feature type="domain" description="Gnk2-homologous" evidence="19">
    <location>
        <begin position="32"/>
        <end position="135"/>
    </location>
</feature>
<comment type="subcellular location">
    <subcellularLocation>
        <location evidence="1">Membrane</location>
        <topology evidence="1">Single-pass membrane protein</topology>
    </subcellularLocation>
</comment>
<evidence type="ECO:0000256" key="5">
    <source>
        <dbReference type="ARBA" id="ARBA00022692"/>
    </source>
</evidence>
<dbReference type="GO" id="GO:0005886">
    <property type="term" value="C:plasma membrane"/>
    <property type="evidence" value="ECO:0007669"/>
    <property type="project" value="TreeGrafter"/>
</dbReference>
<keyword evidence="2" id="KW-0723">Serine/threonine-protein kinase</keyword>
<feature type="domain" description="Gnk2-homologous" evidence="19">
    <location>
        <begin position="141"/>
        <end position="248"/>
    </location>
</feature>
<evidence type="ECO:0000259" key="19">
    <source>
        <dbReference type="PROSITE" id="PS51473"/>
    </source>
</evidence>
<evidence type="ECO:0000256" key="7">
    <source>
        <dbReference type="ARBA" id="ARBA00022737"/>
    </source>
</evidence>
<feature type="signal peptide" evidence="17">
    <location>
        <begin position="1"/>
        <end position="28"/>
    </location>
</feature>
<dbReference type="Pfam" id="PF07714">
    <property type="entry name" value="PK_Tyr_Ser-Thr"/>
    <property type="match status" value="1"/>
</dbReference>
<evidence type="ECO:0000256" key="6">
    <source>
        <dbReference type="ARBA" id="ARBA00022729"/>
    </source>
</evidence>
<dbReference type="SUPFAM" id="SSF56112">
    <property type="entry name" value="Protein kinase-like (PK-like)"/>
    <property type="match status" value="1"/>
</dbReference>
<protein>
    <recommendedName>
        <fullName evidence="22">Cysteine-rich receptor-like protein kinase 29</fullName>
    </recommendedName>
</protein>
<evidence type="ECO:0000256" key="15">
    <source>
        <dbReference type="SAM" id="MobiDB-lite"/>
    </source>
</evidence>
<dbReference type="InterPro" id="IPR038408">
    <property type="entry name" value="GNK2_sf"/>
</dbReference>
<evidence type="ECO:0000259" key="18">
    <source>
        <dbReference type="PROSITE" id="PS50011"/>
    </source>
</evidence>
<dbReference type="PANTHER" id="PTHR27002">
    <property type="entry name" value="RECEPTOR-LIKE SERINE/THREONINE-PROTEIN KINASE SD1-8"/>
    <property type="match status" value="1"/>
</dbReference>
<evidence type="ECO:0000256" key="10">
    <source>
        <dbReference type="ARBA" id="ARBA00022840"/>
    </source>
</evidence>
<dbReference type="InterPro" id="IPR011009">
    <property type="entry name" value="Kinase-like_dom_sf"/>
</dbReference>
<dbReference type="Gene3D" id="3.30.200.20">
    <property type="entry name" value="Phosphorylase Kinase, domain 1"/>
    <property type="match status" value="1"/>
</dbReference>
<accession>A0AA39DQ36</accession>
<name>A0AA39DQ36_VITRO</name>
<dbReference type="SMART" id="SM00220">
    <property type="entry name" value="S_TKc"/>
    <property type="match status" value="1"/>
</dbReference>
<dbReference type="Gene3D" id="3.30.430.20">
    <property type="entry name" value="Gnk2 domain, C-X8-C-X2-C motif"/>
    <property type="match status" value="2"/>
</dbReference>
<evidence type="ECO:0008006" key="22">
    <source>
        <dbReference type="Google" id="ProtNLM"/>
    </source>
</evidence>
<dbReference type="InterPro" id="IPR008271">
    <property type="entry name" value="Ser/Thr_kinase_AS"/>
</dbReference>
<dbReference type="PROSITE" id="PS51473">
    <property type="entry name" value="GNK2"/>
    <property type="match status" value="2"/>
</dbReference>
<dbReference type="EMBL" id="JARBHA010000010">
    <property type="protein sequence ID" value="KAJ9690112.1"/>
    <property type="molecule type" value="Genomic_DNA"/>
</dbReference>
<evidence type="ECO:0000256" key="4">
    <source>
        <dbReference type="ARBA" id="ARBA00022679"/>
    </source>
</evidence>
<dbReference type="InterPro" id="IPR002902">
    <property type="entry name" value="GNK2"/>
</dbReference>
<reference evidence="20 21" key="1">
    <citation type="journal article" date="2023" name="BMC Biotechnol.">
        <title>Vitis rotundifolia cv Carlos genome sequencing.</title>
        <authorList>
            <person name="Huff M."/>
            <person name="Hulse-Kemp A."/>
            <person name="Scheffler B."/>
            <person name="Youngblood R."/>
            <person name="Simpson S."/>
            <person name="Babiker E."/>
            <person name="Staton M."/>
        </authorList>
    </citation>
    <scope>NUCLEOTIDE SEQUENCE [LARGE SCALE GENOMIC DNA]</scope>
    <source>
        <tissue evidence="20">Leaf</tissue>
    </source>
</reference>
<dbReference type="Pfam" id="PF01657">
    <property type="entry name" value="Stress-antifung"/>
    <property type="match status" value="2"/>
</dbReference>
<keyword evidence="11 16" id="KW-1133">Transmembrane helix</keyword>
<keyword evidence="12 16" id="KW-0472">Membrane</keyword>
<feature type="region of interest" description="Disordered" evidence="15">
    <location>
        <begin position="254"/>
        <end position="284"/>
    </location>
</feature>
<feature type="compositionally biased region" description="Pro residues" evidence="15">
    <location>
        <begin position="256"/>
        <end position="275"/>
    </location>
</feature>
<keyword evidence="13" id="KW-0675">Receptor</keyword>
<dbReference type="FunFam" id="1.10.510.10:FF:000343">
    <property type="entry name" value="Cysteine-rich receptor-like protein kinase 28"/>
    <property type="match status" value="1"/>
</dbReference>
<evidence type="ECO:0000256" key="9">
    <source>
        <dbReference type="ARBA" id="ARBA00022777"/>
    </source>
</evidence>
<dbReference type="AlphaFoldDB" id="A0AA39DQ36"/>
<feature type="transmembrane region" description="Helical" evidence="16">
    <location>
        <begin position="289"/>
        <end position="314"/>
    </location>
</feature>
<keyword evidence="7" id="KW-0677">Repeat</keyword>
<dbReference type="PANTHER" id="PTHR27002:SF1073">
    <property type="entry name" value="CYSTEINE-RICH RECEPTOR-LIKE PROTEIN KINASE 29"/>
    <property type="match status" value="1"/>
</dbReference>
<sequence length="676" mass="75529">MTITDPPRLLLFLYPFLTLHLLAVTVLAQPDFLYHFCVENVGNYTSNSTYKANLNTLLSSLPSDNAIDYGFYNFSAGQNSDRVNAIGLCRGDVTPDECRSCLNESRLKLTELCPNQKEAIGWFDNCMLRYSNRSIFSTEEDLPAFTMHNSNNFSNGDEFDQPLGNLFASLKSKAASGDSRYKFATAEVNVSSFQNIYALVQCTPDLSELSCSNCIEKAINGVPGCCDRKQGGRVVKPSCNIRFESYRFYDFTAANAPPPPPSSPPTSVSTPPPPSNTTSTKGKNSNTSWTVVLIVVPSAVISVMLIIAFICCFLKRRRPSETVGTQDKDEIRNEESLQFDFAIIRVATNNFSDANKLGQGGFGPVYKGRLSNGQEIAVKRLSSASGQGEREFKNEVILVAKLQHRNLVRLLGFSFEGIERLLIYEFVPKTSLDNFIFDPIKRAQLDWDKCYKIIGGIARGLLYLHEDSSLRIIHRDLKASNILLDAEMNPKISDFGMARLFVIDQTQGNTSRILLLSLKFHMMFLSIICNGYMAPEYAMHGHFSVKTDVYSFGILVLEIVSSQKNNCFRNGRNDVKDFLSYVWKNWKKGKATNVMDPMMGTSSTSEIMRCIHIGLLCVQENEADRPTMASIVLMLNRYSLSLPLPSLPAFFMNSTMNKDLPLKLEDNSSIAKSNHS</sequence>
<dbReference type="PROSITE" id="PS50011">
    <property type="entry name" value="PROTEIN_KINASE_DOM"/>
    <property type="match status" value="1"/>
</dbReference>
<evidence type="ECO:0000256" key="3">
    <source>
        <dbReference type="ARBA" id="ARBA00022553"/>
    </source>
</evidence>
<keyword evidence="6 17" id="KW-0732">Signal</keyword>
<dbReference type="InterPro" id="IPR000719">
    <property type="entry name" value="Prot_kinase_dom"/>
</dbReference>
<dbReference type="GO" id="GO:0005524">
    <property type="term" value="F:ATP binding"/>
    <property type="evidence" value="ECO:0007669"/>
    <property type="project" value="UniProtKB-KW"/>
</dbReference>
<evidence type="ECO:0000256" key="14">
    <source>
        <dbReference type="ARBA" id="ARBA00023180"/>
    </source>
</evidence>
<dbReference type="GO" id="GO:0004674">
    <property type="term" value="F:protein serine/threonine kinase activity"/>
    <property type="evidence" value="ECO:0007669"/>
    <property type="project" value="UniProtKB-KW"/>
</dbReference>
<dbReference type="FunFam" id="3.30.200.20:FF:000142">
    <property type="entry name" value="Cysteine-rich receptor-like protein kinase 10"/>
    <property type="match status" value="1"/>
</dbReference>
<dbReference type="InterPro" id="IPR001245">
    <property type="entry name" value="Ser-Thr/Tyr_kinase_cat_dom"/>
</dbReference>
<evidence type="ECO:0000256" key="1">
    <source>
        <dbReference type="ARBA" id="ARBA00004167"/>
    </source>
</evidence>
<keyword evidence="3" id="KW-0597">Phosphoprotein</keyword>
<evidence type="ECO:0000256" key="2">
    <source>
        <dbReference type="ARBA" id="ARBA00022527"/>
    </source>
</evidence>
<dbReference type="CDD" id="cd14066">
    <property type="entry name" value="STKc_IRAK"/>
    <property type="match status" value="1"/>
</dbReference>
<keyword evidence="10" id="KW-0067">ATP-binding</keyword>
<keyword evidence="9" id="KW-0418">Kinase</keyword>
<keyword evidence="14" id="KW-0325">Glycoprotein</keyword>
<keyword evidence="8" id="KW-0547">Nucleotide-binding</keyword>
<gene>
    <name evidence="20" type="ORF">PVL29_012655</name>
</gene>
<evidence type="ECO:0000256" key="11">
    <source>
        <dbReference type="ARBA" id="ARBA00022989"/>
    </source>
</evidence>
<dbReference type="FunFam" id="3.30.430.20:FF:000003">
    <property type="entry name" value="Cysteine-rich RLK (RECEPTOR-like protein kinase) 10"/>
    <property type="match status" value="1"/>
</dbReference>
<keyword evidence="21" id="KW-1185">Reference proteome</keyword>
<keyword evidence="4" id="KW-0808">Transferase</keyword>
<evidence type="ECO:0000256" key="16">
    <source>
        <dbReference type="SAM" id="Phobius"/>
    </source>
</evidence>
<dbReference type="Gene3D" id="1.10.510.10">
    <property type="entry name" value="Transferase(Phosphotransferase) domain 1"/>
    <property type="match status" value="1"/>
</dbReference>
<dbReference type="Proteomes" id="UP001168098">
    <property type="component" value="Unassembled WGS sequence"/>
</dbReference>
<evidence type="ECO:0000256" key="13">
    <source>
        <dbReference type="ARBA" id="ARBA00023170"/>
    </source>
</evidence>
<dbReference type="FunFam" id="3.30.430.20:FF:000002">
    <property type="entry name" value="Cysteine-rich receptor-like protein kinase 10"/>
    <property type="match status" value="1"/>
</dbReference>
<feature type="chain" id="PRO_5041298742" description="Cysteine-rich receptor-like protein kinase 29" evidence="17">
    <location>
        <begin position="29"/>
        <end position="676"/>
    </location>
</feature>
<dbReference type="PROSITE" id="PS00108">
    <property type="entry name" value="PROTEIN_KINASE_ST"/>
    <property type="match status" value="1"/>
</dbReference>
<comment type="caution">
    <text evidence="20">The sequence shown here is derived from an EMBL/GenBank/DDBJ whole genome shotgun (WGS) entry which is preliminary data.</text>
</comment>
<evidence type="ECO:0000313" key="21">
    <source>
        <dbReference type="Proteomes" id="UP001168098"/>
    </source>
</evidence>
<feature type="domain" description="Protein kinase" evidence="18">
    <location>
        <begin position="351"/>
        <end position="639"/>
    </location>
</feature>
<evidence type="ECO:0000313" key="20">
    <source>
        <dbReference type="EMBL" id="KAJ9690112.1"/>
    </source>
</evidence>
<evidence type="ECO:0000256" key="12">
    <source>
        <dbReference type="ARBA" id="ARBA00023136"/>
    </source>
</evidence>
<dbReference type="GO" id="GO:0009737">
    <property type="term" value="P:response to abscisic acid"/>
    <property type="evidence" value="ECO:0007669"/>
    <property type="project" value="UniProtKB-ARBA"/>
</dbReference>
<evidence type="ECO:0000256" key="8">
    <source>
        <dbReference type="ARBA" id="ARBA00022741"/>
    </source>
</evidence>
<organism evidence="20 21">
    <name type="scientific">Vitis rotundifolia</name>
    <name type="common">Muscadine grape</name>
    <dbReference type="NCBI Taxonomy" id="103349"/>
    <lineage>
        <taxon>Eukaryota</taxon>
        <taxon>Viridiplantae</taxon>
        <taxon>Streptophyta</taxon>
        <taxon>Embryophyta</taxon>
        <taxon>Tracheophyta</taxon>
        <taxon>Spermatophyta</taxon>
        <taxon>Magnoliopsida</taxon>
        <taxon>eudicotyledons</taxon>
        <taxon>Gunneridae</taxon>
        <taxon>Pentapetalae</taxon>
        <taxon>rosids</taxon>
        <taxon>Vitales</taxon>
        <taxon>Vitaceae</taxon>
        <taxon>Viteae</taxon>
        <taxon>Vitis</taxon>
    </lineage>
</organism>
<dbReference type="CDD" id="cd23509">
    <property type="entry name" value="Gnk2-like"/>
    <property type="match status" value="2"/>
</dbReference>
<evidence type="ECO:0000256" key="17">
    <source>
        <dbReference type="SAM" id="SignalP"/>
    </source>
</evidence>
<keyword evidence="5 16" id="KW-0812">Transmembrane</keyword>